<protein>
    <submittedName>
        <fullName evidence="1">4'-phosphopantetheinyl transferase superfamily protein</fullName>
    </submittedName>
</protein>
<keyword evidence="1" id="KW-0808">Transferase</keyword>
<dbReference type="SUPFAM" id="SSF56214">
    <property type="entry name" value="4'-phosphopantetheinyl transferase"/>
    <property type="match status" value="1"/>
</dbReference>
<keyword evidence="2" id="KW-1185">Reference proteome</keyword>
<organism evidence="1 2">
    <name type="scientific">Leifsonia virtsii</name>
    <dbReference type="NCBI Taxonomy" id="3035915"/>
    <lineage>
        <taxon>Bacteria</taxon>
        <taxon>Bacillati</taxon>
        <taxon>Actinomycetota</taxon>
        <taxon>Actinomycetes</taxon>
        <taxon>Micrococcales</taxon>
        <taxon>Microbacteriaceae</taxon>
        <taxon>Leifsonia</taxon>
    </lineage>
</organism>
<accession>A0ABT8ITR5</accession>
<dbReference type="EMBL" id="JAROCB010000001">
    <property type="protein sequence ID" value="MDN4596209.1"/>
    <property type="molecule type" value="Genomic_DNA"/>
</dbReference>
<dbReference type="Proteomes" id="UP001174210">
    <property type="component" value="Unassembled WGS sequence"/>
</dbReference>
<dbReference type="GO" id="GO:0016740">
    <property type="term" value="F:transferase activity"/>
    <property type="evidence" value="ECO:0007669"/>
    <property type="project" value="UniProtKB-KW"/>
</dbReference>
<evidence type="ECO:0000313" key="2">
    <source>
        <dbReference type="Proteomes" id="UP001174210"/>
    </source>
</evidence>
<dbReference type="RefSeq" id="WP_301216059.1">
    <property type="nucleotide sequence ID" value="NZ_JAROCB010000001.1"/>
</dbReference>
<reference evidence="1" key="1">
    <citation type="submission" date="2023-03" db="EMBL/GenBank/DDBJ databases">
        <title>MT1 and MT2 Draft Genomes of Novel Species.</title>
        <authorList>
            <person name="Venkateswaran K."/>
        </authorList>
    </citation>
    <scope>NUCLEOTIDE SEQUENCE</scope>
    <source>
        <strain evidence="1">F6_8S_P_1A</strain>
    </source>
</reference>
<gene>
    <name evidence="1" type="ORF">P5G59_03560</name>
</gene>
<proteinExistence type="predicted"/>
<sequence length="198" mass="20449">MSARGGTDVRGFVVVRYDDPGTEGVVPHLSPGDSARLAGLAGTTDRARFLAGRSALLGAATAAGEPGITVDATCPDCGAAHGRPRAADAERPLFLALAHAADAAFATAGRAPVGIDAEPLDTPPGRRAAIDDLAPGRGDVLRRWTAIEAVLKADGRGLRVPPDAVRVGRWRAVLDGRRYRLRSTRADGCRVTVATLSA</sequence>
<dbReference type="Gene3D" id="3.90.470.20">
    <property type="entry name" value="4'-phosphopantetheinyl transferase domain"/>
    <property type="match status" value="1"/>
</dbReference>
<dbReference type="InterPro" id="IPR037143">
    <property type="entry name" value="4-PPantetheinyl_Trfase_dom_sf"/>
</dbReference>
<name>A0ABT8ITR5_9MICO</name>
<comment type="caution">
    <text evidence="1">The sequence shown here is derived from an EMBL/GenBank/DDBJ whole genome shotgun (WGS) entry which is preliminary data.</text>
</comment>
<evidence type="ECO:0000313" key="1">
    <source>
        <dbReference type="EMBL" id="MDN4596209.1"/>
    </source>
</evidence>